<evidence type="ECO:0000256" key="3">
    <source>
        <dbReference type="ARBA" id="ARBA00022450"/>
    </source>
</evidence>
<dbReference type="SMART" id="SM00823">
    <property type="entry name" value="PKS_PP"/>
    <property type="match status" value="2"/>
</dbReference>
<dbReference type="Gene3D" id="3.40.50.12780">
    <property type="entry name" value="N-terminal domain of ligase-like"/>
    <property type="match status" value="2"/>
</dbReference>
<dbReference type="GO" id="GO:0072330">
    <property type="term" value="P:monocarboxylic acid biosynthetic process"/>
    <property type="evidence" value="ECO:0007669"/>
    <property type="project" value="UniProtKB-ARBA"/>
</dbReference>
<dbReference type="GO" id="GO:0005829">
    <property type="term" value="C:cytosol"/>
    <property type="evidence" value="ECO:0007669"/>
    <property type="project" value="TreeGrafter"/>
</dbReference>
<dbReference type="SUPFAM" id="SSF56801">
    <property type="entry name" value="Acetyl-CoA synthetase-like"/>
    <property type="match status" value="3"/>
</dbReference>
<comment type="similarity">
    <text evidence="2">Belongs to the ATP-dependent AMP-binding enzyme family.</text>
</comment>
<protein>
    <submittedName>
        <fullName evidence="9">Non-ribosomal peptide synthetase</fullName>
    </submittedName>
</protein>
<dbReference type="FunFam" id="3.30.300.30:FF:000010">
    <property type="entry name" value="Enterobactin synthetase component F"/>
    <property type="match status" value="1"/>
</dbReference>
<dbReference type="InterPro" id="IPR020845">
    <property type="entry name" value="AMP-binding_CS"/>
</dbReference>
<dbReference type="Gene3D" id="3.40.50.980">
    <property type="match status" value="2"/>
</dbReference>
<keyword evidence="5" id="KW-0677">Repeat</keyword>
<dbReference type="Pfam" id="PF13193">
    <property type="entry name" value="AMP-binding_C"/>
    <property type="match status" value="2"/>
</dbReference>
<reference evidence="9 10" key="1">
    <citation type="submission" date="2018-11" db="EMBL/GenBank/DDBJ databases">
        <title>Whole genome sequence of Streptomyces paromomycinus NBRC 15454(T).</title>
        <authorList>
            <person name="Komaki H."/>
            <person name="Tamura T."/>
        </authorList>
    </citation>
    <scope>NUCLEOTIDE SEQUENCE [LARGE SCALE GENOMIC DNA]</scope>
    <source>
        <strain evidence="9 10">NBRC 15454</strain>
    </source>
</reference>
<dbReference type="GO" id="GO:0008610">
    <property type="term" value="P:lipid biosynthetic process"/>
    <property type="evidence" value="ECO:0007669"/>
    <property type="project" value="UniProtKB-ARBA"/>
</dbReference>
<dbReference type="GO" id="GO:0031177">
    <property type="term" value="F:phosphopantetheine binding"/>
    <property type="evidence" value="ECO:0007669"/>
    <property type="project" value="InterPro"/>
</dbReference>
<feature type="domain" description="Carrier" evidence="8">
    <location>
        <begin position="947"/>
        <end position="1023"/>
    </location>
</feature>
<dbReference type="InterPro" id="IPR042099">
    <property type="entry name" value="ANL_N_sf"/>
</dbReference>
<evidence type="ECO:0000256" key="6">
    <source>
        <dbReference type="ARBA" id="ARBA00023194"/>
    </source>
</evidence>
<evidence type="ECO:0000256" key="2">
    <source>
        <dbReference type="ARBA" id="ARBA00006432"/>
    </source>
</evidence>
<gene>
    <name evidence="9" type="ORF">GKJPGBOP_00441</name>
</gene>
<dbReference type="SUPFAM" id="SSF52777">
    <property type="entry name" value="CoA-dependent acyltransferases"/>
    <property type="match status" value="6"/>
</dbReference>
<dbReference type="PROSITE" id="PS00012">
    <property type="entry name" value="PHOSPHOPANTETHEINE"/>
    <property type="match status" value="2"/>
</dbReference>
<keyword evidence="3" id="KW-0596">Phosphopantetheine</keyword>
<feature type="region of interest" description="Disordered" evidence="7">
    <location>
        <begin position="2502"/>
        <end position="2525"/>
    </location>
</feature>
<dbReference type="GO" id="GO:0009239">
    <property type="term" value="P:enterobactin biosynthetic process"/>
    <property type="evidence" value="ECO:0007669"/>
    <property type="project" value="TreeGrafter"/>
</dbReference>
<dbReference type="FunFam" id="3.40.50.980:FF:000001">
    <property type="entry name" value="Non-ribosomal peptide synthetase"/>
    <property type="match status" value="2"/>
</dbReference>
<dbReference type="Gene3D" id="3.30.559.10">
    <property type="entry name" value="Chloramphenicol acetyltransferase-like domain"/>
    <property type="match status" value="3"/>
</dbReference>
<dbReference type="CDD" id="cd19531">
    <property type="entry name" value="LCL_NRPS-like"/>
    <property type="match status" value="1"/>
</dbReference>
<comment type="cofactor">
    <cofactor evidence="1">
        <name>pantetheine 4'-phosphate</name>
        <dbReference type="ChEBI" id="CHEBI:47942"/>
    </cofactor>
</comment>
<evidence type="ECO:0000313" key="10">
    <source>
        <dbReference type="Proteomes" id="UP000286746"/>
    </source>
</evidence>
<dbReference type="Gene3D" id="3.20.20.30">
    <property type="entry name" value="Luciferase-like domain"/>
    <property type="match status" value="1"/>
</dbReference>
<dbReference type="GO" id="GO:0016705">
    <property type="term" value="F:oxidoreductase activity, acting on paired donors, with incorporation or reduction of molecular oxygen"/>
    <property type="evidence" value="ECO:0007669"/>
    <property type="project" value="InterPro"/>
</dbReference>
<evidence type="ECO:0000256" key="1">
    <source>
        <dbReference type="ARBA" id="ARBA00001957"/>
    </source>
</evidence>
<dbReference type="GO" id="GO:0047527">
    <property type="term" value="F:2,3-dihydroxybenzoate-serine ligase activity"/>
    <property type="evidence" value="ECO:0007669"/>
    <property type="project" value="TreeGrafter"/>
</dbReference>
<dbReference type="GO" id="GO:0009366">
    <property type="term" value="C:enterobactin synthetase complex"/>
    <property type="evidence" value="ECO:0007669"/>
    <property type="project" value="TreeGrafter"/>
</dbReference>
<dbReference type="InterPro" id="IPR010060">
    <property type="entry name" value="NRPS_synth"/>
</dbReference>
<dbReference type="InterPro" id="IPR000873">
    <property type="entry name" value="AMP-dep_synth/lig_dom"/>
</dbReference>
<dbReference type="InterPro" id="IPR001242">
    <property type="entry name" value="Condensation_dom"/>
</dbReference>
<dbReference type="Gene3D" id="3.30.300.30">
    <property type="match status" value="2"/>
</dbReference>
<dbReference type="PROSITE" id="PS00455">
    <property type="entry name" value="AMP_BINDING"/>
    <property type="match status" value="2"/>
</dbReference>
<dbReference type="InterPro" id="IPR024011">
    <property type="entry name" value="Biosynth_lucif-like_mOase_dom"/>
</dbReference>
<dbReference type="Pfam" id="PF00550">
    <property type="entry name" value="PP-binding"/>
    <property type="match status" value="2"/>
</dbReference>
<evidence type="ECO:0000256" key="4">
    <source>
        <dbReference type="ARBA" id="ARBA00022553"/>
    </source>
</evidence>
<comment type="caution">
    <text evidence="9">The sequence shown here is derived from an EMBL/GenBank/DDBJ whole genome shotgun (WGS) entry which is preliminary data.</text>
</comment>
<dbReference type="CDD" id="cd19534">
    <property type="entry name" value="E_NRPS"/>
    <property type="match status" value="1"/>
</dbReference>
<dbReference type="Gene3D" id="1.10.1200.10">
    <property type="entry name" value="ACP-like"/>
    <property type="match status" value="2"/>
</dbReference>
<dbReference type="PROSITE" id="PS50075">
    <property type="entry name" value="CARRIER"/>
    <property type="match status" value="2"/>
</dbReference>
<dbReference type="InterPro" id="IPR045851">
    <property type="entry name" value="AMP-bd_C_sf"/>
</dbReference>
<evidence type="ECO:0000259" key="8">
    <source>
        <dbReference type="PROSITE" id="PS50075"/>
    </source>
</evidence>
<dbReference type="CDD" id="cd05930">
    <property type="entry name" value="A_NRPS"/>
    <property type="match status" value="2"/>
</dbReference>
<dbReference type="InterPro" id="IPR023213">
    <property type="entry name" value="CAT-like_dom_sf"/>
</dbReference>
<dbReference type="Gene3D" id="2.30.38.10">
    <property type="entry name" value="Luciferase, Domain 3"/>
    <property type="match status" value="1"/>
</dbReference>
<dbReference type="Pfam" id="PF00668">
    <property type="entry name" value="Condensation"/>
    <property type="match status" value="3"/>
</dbReference>
<dbReference type="Gene3D" id="3.30.559.30">
    <property type="entry name" value="Nonribosomal peptide synthetase, condensation domain"/>
    <property type="match status" value="3"/>
</dbReference>
<keyword evidence="6" id="KW-0045">Antibiotic biosynthesis</keyword>
<proteinExistence type="inferred from homology"/>
<evidence type="ECO:0000256" key="7">
    <source>
        <dbReference type="SAM" id="MobiDB-lite"/>
    </source>
</evidence>
<evidence type="ECO:0000256" key="5">
    <source>
        <dbReference type="ARBA" id="ARBA00022737"/>
    </source>
</evidence>
<dbReference type="PANTHER" id="PTHR45527">
    <property type="entry name" value="NONRIBOSOMAL PEPTIDE SYNTHETASE"/>
    <property type="match status" value="1"/>
</dbReference>
<dbReference type="NCBIfam" id="TIGR01733">
    <property type="entry name" value="AA-adenyl-dom"/>
    <property type="match status" value="1"/>
</dbReference>
<sequence length="2915" mass="314439">MNDADLAGTATAGFRLSPPQLHAWTHSAARWAQCRIALDSAIPPSDVARAVRTVVGRHESLRSRLVPVPGLAAPLQLVDDASEPEWIEDLLPDGDTAGAAVVRAAEEDARRPEGRALRARLLAGADRAVLVLTVSGLFADRRSLCVLFTELAAELGGRQQEDEEPLQYLDAAEWLHEQVADDTARRRMDDWLGRELPTAREVALPFEPGAGTGPGAVRVVLDADRVAAVREAAARLGCSPTAVVLGAWQVLLWRLTGDDQIAMALIPTSRGLDELQGVVGNFESSVPRLAAMDARASFAEVARELDAALADAEAEQFSFDGTRAAEPPPYTCASTALPDPVRVRDAVLTLADLSVGPVASALHLDLAHGSGGVLRLSLHHDSRQVSQRHAQRLAEQLASLLRAIAATPEAPLDDLGLADAQETTRVLTHGRGDRAPRPAPELVHARFARYAASQPDTLAVTCGGQRLTYRGVETAANRLAHALRAHGVGPDVPAGLVIERSTDFVVALLAVLKAGGAFVPLDPALPAVRLAGMIEDARPAAVVTHRGLLTPGTADGIPVIDLDNTVGPAKFPDTPPEVPVHPENLAYLVFTSGSTGRPKGVGVPHRAIHNYTESVLARLVLPEAAVLGTLATTAADLGHTAVFGALGTGRSLFLAAPDEVLAPDALVRRFREQPVDLLKIVPSHLAALLDAPDAAELLPTTCLVLGGEELTAPLVERVRTLRPGLRVVNHYGPTEAAVGALTAVAGDADGSVPVGLPLANYCVYVLDAQLRPVLEGAPGELYLAGRSLARGYAGQPGATAERFLPDPFAGDPGSVMYRTGDVVRQRPDGSVVFLGRADRQVKIRGHRVELGEIETLLRRAERVADAAVMVRTDGGDPYLAAYVVPRRGAHLRTADLTDRLRAHLPEYMVPGAVVTLPALPLTPNGKVDRRALPVPDPDASRAESYVAPRTETEVLLAELWRGILGCEKVGLHDDFFQALGGNSLGATRVVARVRAATRVGLQVSTLFEAPTVARLAELIDAARTDTAAGADADAITPVERTGPLPLSYAQRRLWVLSQVDGANAAYNIPAALRLTGALDVAVLVRALREVVRRHEALRTNVVSVDTVPMQIVREPYDLDVPVTDVAAVDVLPLALAFAARTFDLEHDPLLRAEILRVGDAEHVLLLCLHHIVSDGWSTAVLWREVVTLYSDFRAGRPARLPELPVQYADFASWQNRRLEGEEIRPQLEYWMDQLRDLPALLELPTDRPRPAVQQVAGATEPLTLDRETADALRALAGERQSTMFMALLAAFDVLLARYTGQQDIAVGTPVANRTRAEVQDLIGCFFNALVIRTDLSGDPSFDELLARVRETTLAAQAHQDLPFERLVEALNPPRDPGHTPLFQTLFVYQTEPGAGLVMDGVGIEPLALPGAVAKYDLTLDLLDGDDGITGRIEYRTDLFDAETIQRLAGHYSELLRAIVRDPAARVGELGCLTEAEEELLLTRWNEDHVSYPDTPFVADAFEARVEECPDTTALVSGGRALTYGELDEAANRLAHGLRARGVAEGALVGLWLERSAGMVVALLAVLKAGAAYVPLDPHAPAARVAFMIEDARLRHVIAPGSRAADLPDGVELVTPETDATVIAAPAGAAPERTTTPEHPAYVIYTSGSTGRPKGVVVAHRNLASFFAAMDDRFGDRTPGTWLAVTHYTFDISVLELLWTLTRGFKVVLAGEDLVLSGARKPAATQPVDFSLFYFASDAGERGRNKYRLLLEGARWADEHGFAAVWTPERHFGTFGGLYPNPTVTAAALAATTRRIDIRTGSLVLPLHHPVRVAEDWAMIDNLSGGRVGLSLASGWQPHDFALAPEKFADRKDVMFRDLDVVRRLWRGEAVRMASGTGQDIEVRTLPRPVQPELPVWITAAGNPDTFRRAGALGANLLTHLLGQSAEELAVSVEVYRTAWRDAGHPGEGHVTLMLHTFVSDAEDHVRRTVREPFKNYLRESTELVRPVARSRGLELEDFDESDLDSLLDHAFDRYYATSGLFGTPEQCAVLVDRLRESGVDEIACLIDFGVGTDEALASLEHLDALRQLTNTTAEGVGREDLAGLIAAHGVTHLQCTPSLAALLAADDEARAALRDLRWMLIGGEALPPALAGTLSAAVGGQVLNVYGPTEATIWSTSHTVTGPGHSIGRPLPNTRAYVLDERLRPVPVGVPGELCLGGEGVASGYLHRPELTAERFVTDPYAPDGPDGPGRMYRTGDIVRYRSDGTLEFIGRRDHQVKVHGFRVELGEVEAVLAGAPGVAMCAVVADDDGHGGMRLVAHVVPEREFDVARVRGHLEARLPRYMVPALFVELTAMPLLASGKVDRKALPASGTEGARAESYVAPRSRTEQRLAEIWGELLRLERVGVDDNFFALGGDSIIAIQMVSRAKQAGMSLSARDLFRHQTLAGLAAVAKEATGPTAEQGLVLGEAGLAPIQHWFFEQQLADAHHYNQAVLVDVTAGALDLDLLARARDAVVRHHDALRNRFTDGPNGRRQRTSPPEERGAPVEHLDLTDWEPSNWAKAVATVQDRAQRSLDLTDGPLLRMVYLDYGGQRADQLYTVIHHTAVDGVSWRVLMEDLQRAYEALRAGHDVGLPPKTTSYKEWISRITQHADAGPTRAELDYWARQTEPPVVPLPRDHDGDNTEAGARTVLAELTREETTTLVRDVHATHRADVHEVLLSALATACAPWTGPGSLLVDVEGHGREELFDDVDISRTIGWFTAMYPLRLDVPPTGGADALPAVKEQVRSVPRHGIGYGLLRYLSSDGAVRARLGDGCRAEIVFNYLGQADASHAPQALFTLSGDPVGASHGPAQHRRHLLNINAIVADGRLRVEFTYGEAVHDARTIEALAARFTAAVRQALDDCRTGQVRLDPSDFPDIDLTQQELDDLFEELEG</sequence>
<dbReference type="RefSeq" id="WP_125051305.1">
    <property type="nucleotide sequence ID" value="NZ_BHZD01000001.1"/>
</dbReference>
<dbReference type="InterPro" id="IPR025110">
    <property type="entry name" value="AMP-bd_C"/>
</dbReference>
<dbReference type="PANTHER" id="PTHR45527:SF1">
    <property type="entry name" value="FATTY ACID SYNTHASE"/>
    <property type="match status" value="1"/>
</dbReference>
<dbReference type="InterPro" id="IPR036661">
    <property type="entry name" value="Luciferase-like_sf"/>
</dbReference>
<accession>A0A401VUR7</accession>
<dbReference type="FunFam" id="1.10.1200.10:FF:000005">
    <property type="entry name" value="Nonribosomal peptide synthetase 1"/>
    <property type="match status" value="1"/>
</dbReference>
<dbReference type="NCBIfam" id="TIGR01720">
    <property type="entry name" value="NRPS-para261"/>
    <property type="match status" value="1"/>
</dbReference>
<dbReference type="Pfam" id="PF00296">
    <property type="entry name" value="Bac_luciferase"/>
    <property type="match status" value="1"/>
</dbReference>
<dbReference type="InterPro" id="IPR011251">
    <property type="entry name" value="Luciferase-like_dom"/>
</dbReference>
<dbReference type="Pfam" id="PF00501">
    <property type="entry name" value="AMP-binding"/>
    <property type="match status" value="3"/>
</dbReference>
<dbReference type="InterPro" id="IPR006162">
    <property type="entry name" value="Ppantetheine_attach_site"/>
</dbReference>
<dbReference type="SUPFAM" id="SSF51679">
    <property type="entry name" value="Bacterial luciferase-like"/>
    <property type="match status" value="1"/>
</dbReference>
<name>A0A401VUR7_STREY</name>
<dbReference type="InterPro" id="IPR009081">
    <property type="entry name" value="PP-bd_ACP"/>
</dbReference>
<dbReference type="FunFam" id="2.30.38.10:FF:000001">
    <property type="entry name" value="Non-ribosomal peptide synthetase PvdI"/>
    <property type="match status" value="1"/>
</dbReference>
<keyword evidence="4" id="KW-0597">Phosphoprotein</keyword>
<organism evidence="9 10">
    <name type="scientific">Streptomyces paromomycinus</name>
    <name type="common">Streptomyces rimosus subsp. paromomycinus</name>
    <dbReference type="NCBI Taxonomy" id="92743"/>
    <lineage>
        <taxon>Bacteria</taxon>
        <taxon>Bacillati</taxon>
        <taxon>Actinomycetota</taxon>
        <taxon>Actinomycetes</taxon>
        <taxon>Kitasatosporales</taxon>
        <taxon>Streptomycetaceae</taxon>
        <taxon>Streptomyces</taxon>
    </lineage>
</organism>
<dbReference type="GO" id="GO:0043041">
    <property type="term" value="P:amino acid activation for nonribosomal peptide biosynthetic process"/>
    <property type="evidence" value="ECO:0007669"/>
    <property type="project" value="TreeGrafter"/>
</dbReference>
<dbReference type="FunFam" id="1.10.1200.10:FF:000016">
    <property type="entry name" value="Non-ribosomal peptide synthase"/>
    <property type="match status" value="1"/>
</dbReference>
<dbReference type="SUPFAM" id="SSF47336">
    <property type="entry name" value="ACP-like"/>
    <property type="match status" value="2"/>
</dbReference>
<dbReference type="InterPro" id="IPR036736">
    <property type="entry name" value="ACP-like_sf"/>
</dbReference>
<dbReference type="Proteomes" id="UP000286746">
    <property type="component" value="Unassembled WGS sequence"/>
</dbReference>
<dbReference type="NCBIfam" id="NF003417">
    <property type="entry name" value="PRK04813.1"/>
    <property type="match status" value="3"/>
</dbReference>
<dbReference type="NCBIfam" id="TIGR04020">
    <property type="entry name" value="seco_metab_LLM"/>
    <property type="match status" value="1"/>
</dbReference>
<dbReference type="InterPro" id="IPR010071">
    <property type="entry name" value="AA_adenyl_dom"/>
</dbReference>
<feature type="domain" description="Carrier" evidence="8">
    <location>
        <begin position="2362"/>
        <end position="2436"/>
    </location>
</feature>
<keyword evidence="10" id="KW-1185">Reference proteome</keyword>
<dbReference type="InterPro" id="IPR020806">
    <property type="entry name" value="PKS_PP-bd"/>
</dbReference>
<dbReference type="EMBL" id="BHZD01000001">
    <property type="protein sequence ID" value="GCD40788.1"/>
    <property type="molecule type" value="Genomic_DNA"/>
</dbReference>
<evidence type="ECO:0000313" key="9">
    <source>
        <dbReference type="EMBL" id="GCD40788.1"/>
    </source>
</evidence>